<feature type="domain" description="Nucleotidyl transferase" evidence="1">
    <location>
        <begin position="1"/>
        <end position="219"/>
    </location>
</feature>
<dbReference type="Gene3D" id="3.90.550.10">
    <property type="entry name" value="Spore Coat Polysaccharide Biosynthesis Protein SpsA, Chain A"/>
    <property type="match status" value="1"/>
</dbReference>
<protein>
    <submittedName>
        <fullName evidence="2">Nucleotidyltransferase family protein</fullName>
    </submittedName>
</protein>
<dbReference type="AlphaFoldDB" id="A0A7C2THB1"/>
<dbReference type="SUPFAM" id="SSF51161">
    <property type="entry name" value="Trimeric LpxA-like enzymes"/>
    <property type="match status" value="1"/>
</dbReference>
<evidence type="ECO:0000313" key="2">
    <source>
        <dbReference type="EMBL" id="HET98706.1"/>
    </source>
</evidence>
<comment type="caution">
    <text evidence="2">The sequence shown here is derived from an EMBL/GenBank/DDBJ whole genome shotgun (WGS) entry which is preliminary data.</text>
</comment>
<dbReference type="CDD" id="cd06422">
    <property type="entry name" value="NTP_transferase_like_1"/>
    <property type="match status" value="1"/>
</dbReference>
<dbReference type="SUPFAM" id="SSF53448">
    <property type="entry name" value="Nucleotide-diphospho-sugar transferases"/>
    <property type="match status" value="1"/>
</dbReference>
<dbReference type="InterPro" id="IPR050486">
    <property type="entry name" value="Mannose-1P_guanyltransferase"/>
</dbReference>
<dbReference type="InterPro" id="IPR029044">
    <property type="entry name" value="Nucleotide-diphossugar_trans"/>
</dbReference>
<evidence type="ECO:0000259" key="1">
    <source>
        <dbReference type="Pfam" id="PF00483"/>
    </source>
</evidence>
<dbReference type="PANTHER" id="PTHR22572">
    <property type="entry name" value="SUGAR-1-PHOSPHATE GUANYL TRANSFERASE"/>
    <property type="match status" value="1"/>
</dbReference>
<sequence>MILAAGLGTRLRPHTLVRPKPLFPVLDRPLLLLIVEQLRRAGCDFVVVNAHHLKEQIAAALGGQPNLVVQLEEKELGIGGGMRLAREHFGHEPLLVVNGDIVHNIDYRPIMAQHRVEGNDATLVLHDHPRYNNVLVGPAGNIREFGPAGEQGRLAFTGLQVINPDLLELIPPDRFYHSIDWYRQLIAAGHRVRALVIKDHFWSDMGTPVDYLQLHAALLTGQAPGFGSKPISPSAPFFYGRDLSLGRDLTLRHWAVVGSNAVLGDRVSLTRCVVWDGVEIPAGTTAIDTIFSSSP</sequence>
<dbReference type="Proteomes" id="UP000885986">
    <property type="component" value="Unassembled WGS sequence"/>
</dbReference>
<dbReference type="EMBL" id="DSDS01000191">
    <property type="protein sequence ID" value="HET98706.1"/>
    <property type="molecule type" value="Genomic_DNA"/>
</dbReference>
<accession>A0A7C2THB1</accession>
<organism evidence="2">
    <name type="scientific">Desulfurivibrio alkaliphilus</name>
    <dbReference type="NCBI Taxonomy" id="427923"/>
    <lineage>
        <taxon>Bacteria</taxon>
        <taxon>Pseudomonadati</taxon>
        <taxon>Thermodesulfobacteriota</taxon>
        <taxon>Desulfobulbia</taxon>
        <taxon>Desulfobulbales</taxon>
        <taxon>Desulfobulbaceae</taxon>
        <taxon>Desulfurivibrio</taxon>
    </lineage>
</organism>
<name>A0A7C2THB1_9BACT</name>
<reference evidence="2" key="1">
    <citation type="journal article" date="2020" name="mSystems">
        <title>Genome- and Community-Level Interaction Insights into Carbon Utilization and Element Cycling Functions of Hydrothermarchaeota in Hydrothermal Sediment.</title>
        <authorList>
            <person name="Zhou Z."/>
            <person name="Liu Y."/>
            <person name="Xu W."/>
            <person name="Pan J."/>
            <person name="Luo Z.H."/>
            <person name="Li M."/>
        </authorList>
    </citation>
    <scope>NUCLEOTIDE SEQUENCE [LARGE SCALE GENOMIC DNA]</scope>
    <source>
        <strain evidence="2">SpSt-1224</strain>
    </source>
</reference>
<gene>
    <name evidence="2" type="ORF">ENN98_08530</name>
</gene>
<dbReference type="Pfam" id="PF00483">
    <property type="entry name" value="NTP_transferase"/>
    <property type="match status" value="1"/>
</dbReference>
<dbReference type="InterPro" id="IPR011004">
    <property type="entry name" value="Trimer_LpxA-like_sf"/>
</dbReference>
<dbReference type="InterPro" id="IPR005835">
    <property type="entry name" value="NTP_transferase_dom"/>
</dbReference>
<proteinExistence type="predicted"/>